<sequence>MPGFKKVFGYEYNGELLISATWNALWSAMTFLGMGIGSLICGWFSDKTGRRSGFLAGCILSISGIGLQYAASRPGILLAGKIVNGFALGFFLALASTYTSEISPLPLRPILTAAINFFMNSGQLAAMAIGATRLDILTPSSYKTTFAAQWAFPCAIILFVLILPESPWYLIRNGKYKDAEIAIQRLYAKSPALTRGYLDVLRDTIESERSTSSGPSGSERVGARYLDCFQGTQFRRTRIACGMFLVQQFAGIAFYSQSLYFLGICGLDLKLTFKLAVAGFGVSLIGNMLSWILLCYIGRRRLLLVGTMLNSALLLGTGIAGCFHTRKSLLFMAYTMNFAIGLHAPTIGAVCWSICSEISSLELRSQTQGLAMVANAIVSWSLSFATPYLINTDQANLGGKAAFVWLGLCLLSFTWIWLEVPETKGRTADELDRLFAERKPAWRFQ</sequence>
<dbReference type="SUPFAM" id="SSF103473">
    <property type="entry name" value="MFS general substrate transporter"/>
    <property type="match status" value="1"/>
</dbReference>
<dbReference type="AlphaFoldDB" id="A0AAD6E3Y0"/>
<feature type="transmembrane region" description="Helical" evidence="6">
    <location>
        <begin position="24"/>
        <end position="45"/>
    </location>
</feature>
<feature type="transmembrane region" description="Helical" evidence="6">
    <location>
        <begin position="150"/>
        <end position="171"/>
    </location>
</feature>
<feature type="transmembrane region" description="Helical" evidence="6">
    <location>
        <begin position="367"/>
        <end position="390"/>
    </location>
</feature>
<reference evidence="8 9" key="1">
    <citation type="journal article" date="2023" name="IMA Fungus">
        <title>Comparative genomic study of the Penicillium genus elucidates a diverse pangenome and 15 lateral gene transfer events.</title>
        <authorList>
            <person name="Petersen C."/>
            <person name="Sorensen T."/>
            <person name="Nielsen M.R."/>
            <person name="Sondergaard T.E."/>
            <person name="Sorensen J.L."/>
            <person name="Fitzpatrick D.A."/>
            <person name="Frisvad J.C."/>
            <person name="Nielsen K.L."/>
        </authorList>
    </citation>
    <scope>NUCLEOTIDE SEQUENCE [LARGE SCALE GENOMIC DNA]</scope>
    <source>
        <strain evidence="8 9">IBT 29057</strain>
    </source>
</reference>
<keyword evidence="9" id="KW-1185">Reference proteome</keyword>
<comment type="caution">
    <text evidence="8">The sequence shown here is derived from an EMBL/GenBank/DDBJ whole genome shotgun (WGS) entry which is preliminary data.</text>
</comment>
<dbReference type="InterPro" id="IPR050360">
    <property type="entry name" value="MFS_Sugar_Transporters"/>
</dbReference>
<feature type="transmembrane region" description="Helical" evidence="6">
    <location>
        <begin position="239"/>
        <end position="263"/>
    </location>
</feature>
<feature type="transmembrane region" description="Helical" evidence="6">
    <location>
        <begin position="302"/>
        <end position="323"/>
    </location>
</feature>
<dbReference type="InterPro" id="IPR020846">
    <property type="entry name" value="MFS_dom"/>
</dbReference>
<feature type="transmembrane region" description="Helical" evidence="6">
    <location>
        <begin position="52"/>
        <end position="70"/>
    </location>
</feature>
<feature type="transmembrane region" description="Helical" evidence="6">
    <location>
        <begin position="110"/>
        <end position="130"/>
    </location>
</feature>
<dbReference type="InterPro" id="IPR036259">
    <property type="entry name" value="MFS_trans_sf"/>
</dbReference>
<dbReference type="Gene3D" id="1.20.1250.20">
    <property type="entry name" value="MFS general substrate transporter like domains"/>
    <property type="match status" value="1"/>
</dbReference>
<keyword evidence="5 6" id="KW-0472">Membrane</keyword>
<feature type="transmembrane region" description="Helical" evidence="6">
    <location>
        <begin position="76"/>
        <end position="98"/>
    </location>
</feature>
<name>A0AAD6E3Y0_9EURO</name>
<comment type="similarity">
    <text evidence="2">Belongs to the major facilitator superfamily. Sugar transporter (TC 2.A.1.1) family.</text>
</comment>
<evidence type="ECO:0000313" key="9">
    <source>
        <dbReference type="Proteomes" id="UP001216150"/>
    </source>
</evidence>
<dbReference type="Pfam" id="PF00083">
    <property type="entry name" value="Sugar_tr"/>
    <property type="match status" value="1"/>
</dbReference>
<keyword evidence="4 6" id="KW-1133">Transmembrane helix</keyword>
<evidence type="ECO:0000256" key="6">
    <source>
        <dbReference type="SAM" id="Phobius"/>
    </source>
</evidence>
<dbReference type="InterPro" id="IPR005829">
    <property type="entry name" value="Sugar_transporter_CS"/>
</dbReference>
<evidence type="ECO:0000256" key="3">
    <source>
        <dbReference type="ARBA" id="ARBA00022692"/>
    </source>
</evidence>
<evidence type="ECO:0000256" key="5">
    <source>
        <dbReference type="ARBA" id="ARBA00023136"/>
    </source>
</evidence>
<dbReference type="InterPro" id="IPR005828">
    <property type="entry name" value="MFS_sugar_transport-like"/>
</dbReference>
<dbReference type="GO" id="GO:0016020">
    <property type="term" value="C:membrane"/>
    <property type="evidence" value="ECO:0007669"/>
    <property type="project" value="UniProtKB-SubCell"/>
</dbReference>
<proteinExistence type="inferred from homology"/>
<evidence type="ECO:0000256" key="2">
    <source>
        <dbReference type="ARBA" id="ARBA00010992"/>
    </source>
</evidence>
<dbReference type="PANTHER" id="PTHR48022">
    <property type="entry name" value="PLASTIDIC GLUCOSE TRANSPORTER 4"/>
    <property type="match status" value="1"/>
</dbReference>
<dbReference type="EMBL" id="JAQJAC010000001">
    <property type="protein sequence ID" value="KAJ5600054.1"/>
    <property type="molecule type" value="Genomic_DNA"/>
</dbReference>
<dbReference type="GO" id="GO:0005351">
    <property type="term" value="F:carbohydrate:proton symporter activity"/>
    <property type="evidence" value="ECO:0007669"/>
    <property type="project" value="TreeGrafter"/>
</dbReference>
<accession>A0AAD6E3Y0</accession>
<feature type="domain" description="Major facilitator superfamily (MFS) profile" evidence="7">
    <location>
        <begin position="1"/>
        <end position="424"/>
    </location>
</feature>
<evidence type="ECO:0000259" key="7">
    <source>
        <dbReference type="PROSITE" id="PS50850"/>
    </source>
</evidence>
<dbReference type="PROSITE" id="PS50850">
    <property type="entry name" value="MFS"/>
    <property type="match status" value="1"/>
</dbReference>
<evidence type="ECO:0000313" key="8">
    <source>
        <dbReference type="EMBL" id="KAJ5600054.1"/>
    </source>
</evidence>
<feature type="transmembrane region" description="Helical" evidence="6">
    <location>
        <begin position="329"/>
        <end position="355"/>
    </location>
</feature>
<dbReference type="FunFam" id="1.20.1250.20:FF:000078">
    <property type="entry name" value="MFS maltose transporter, putative"/>
    <property type="match status" value="1"/>
</dbReference>
<comment type="subcellular location">
    <subcellularLocation>
        <location evidence="1">Membrane</location>
        <topology evidence="1">Multi-pass membrane protein</topology>
    </subcellularLocation>
</comment>
<dbReference type="PROSITE" id="PS00217">
    <property type="entry name" value="SUGAR_TRANSPORT_2"/>
    <property type="match status" value="1"/>
</dbReference>
<protein>
    <recommendedName>
        <fullName evidence="7">Major facilitator superfamily (MFS) profile domain-containing protein</fullName>
    </recommendedName>
</protein>
<dbReference type="PANTHER" id="PTHR48022:SF5">
    <property type="entry name" value="ALPHA-GLUCOSIDES PERMEASE MPH2-RELATED"/>
    <property type="match status" value="1"/>
</dbReference>
<evidence type="ECO:0000256" key="4">
    <source>
        <dbReference type="ARBA" id="ARBA00022989"/>
    </source>
</evidence>
<feature type="transmembrane region" description="Helical" evidence="6">
    <location>
        <begin position="402"/>
        <end position="418"/>
    </location>
</feature>
<gene>
    <name evidence="8" type="ORF">N7450_001121</name>
</gene>
<organism evidence="8 9">
    <name type="scientific">Penicillium hetheringtonii</name>
    <dbReference type="NCBI Taxonomy" id="911720"/>
    <lineage>
        <taxon>Eukaryota</taxon>
        <taxon>Fungi</taxon>
        <taxon>Dikarya</taxon>
        <taxon>Ascomycota</taxon>
        <taxon>Pezizomycotina</taxon>
        <taxon>Eurotiomycetes</taxon>
        <taxon>Eurotiomycetidae</taxon>
        <taxon>Eurotiales</taxon>
        <taxon>Aspergillaceae</taxon>
        <taxon>Penicillium</taxon>
    </lineage>
</organism>
<evidence type="ECO:0000256" key="1">
    <source>
        <dbReference type="ARBA" id="ARBA00004141"/>
    </source>
</evidence>
<feature type="transmembrane region" description="Helical" evidence="6">
    <location>
        <begin position="275"/>
        <end position="295"/>
    </location>
</feature>
<dbReference type="Proteomes" id="UP001216150">
    <property type="component" value="Unassembled WGS sequence"/>
</dbReference>
<keyword evidence="3 6" id="KW-0812">Transmembrane</keyword>